<accession>A0AAD6G8X4</accession>
<gene>
    <name evidence="2" type="ORF">N7494_011161</name>
</gene>
<dbReference type="AlphaFoldDB" id="A0AAD6G8X4"/>
<organism evidence="2 3">
    <name type="scientific">Penicillium frequentans</name>
    <dbReference type="NCBI Taxonomy" id="3151616"/>
    <lineage>
        <taxon>Eukaryota</taxon>
        <taxon>Fungi</taxon>
        <taxon>Dikarya</taxon>
        <taxon>Ascomycota</taxon>
        <taxon>Pezizomycotina</taxon>
        <taxon>Eurotiomycetes</taxon>
        <taxon>Eurotiomycetidae</taxon>
        <taxon>Eurotiales</taxon>
        <taxon>Aspergillaceae</taxon>
        <taxon>Penicillium</taxon>
    </lineage>
</organism>
<dbReference type="Proteomes" id="UP001220324">
    <property type="component" value="Unassembled WGS sequence"/>
</dbReference>
<comment type="caution">
    <text evidence="2">The sequence shown here is derived from an EMBL/GenBank/DDBJ whole genome shotgun (WGS) entry which is preliminary data.</text>
</comment>
<proteinExistence type="predicted"/>
<name>A0AAD6G8X4_9EURO</name>
<dbReference type="InterPro" id="IPR046312">
    <property type="entry name" value="DUF6454"/>
</dbReference>
<protein>
    <submittedName>
        <fullName evidence="2">Uncharacterized protein</fullName>
    </submittedName>
</protein>
<reference evidence="2 3" key="1">
    <citation type="journal article" date="2023" name="IMA Fungus">
        <title>Comparative genomic study of the Penicillium genus elucidates a diverse pangenome and 15 lateral gene transfer events.</title>
        <authorList>
            <person name="Petersen C."/>
            <person name="Sorensen T."/>
            <person name="Nielsen M.R."/>
            <person name="Sondergaard T.E."/>
            <person name="Sorensen J.L."/>
            <person name="Fitzpatrick D.A."/>
            <person name="Frisvad J.C."/>
            <person name="Nielsen K.L."/>
        </authorList>
    </citation>
    <scope>NUCLEOTIDE SEQUENCE [LARGE SCALE GENOMIC DNA]</scope>
    <source>
        <strain evidence="2 3">IBT 35679</strain>
    </source>
</reference>
<dbReference type="EMBL" id="JAQIZZ010000008">
    <property type="protein sequence ID" value="KAJ5524511.1"/>
    <property type="molecule type" value="Genomic_DNA"/>
</dbReference>
<feature type="signal peptide" evidence="1">
    <location>
        <begin position="1"/>
        <end position="18"/>
    </location>
</feature>
<evidence type="ECO:0000313" key="2">
    <source>
        <dbReference type="EMBL" id="KAJ5524511.1"/>
    </source>
</evidence>
<keyword evidence="1" id="KW-0732">Signal</keyword>
<evidence type="ECO:0000256" key="1">
    <source>
        <dbReference type="SAM" id="SignalP"/>
    </source>
</evidence>
<sequence length="353" mass="38355">MKASYIVAVAAALNLSLATNVTIIRPNDPFLPDNKLPPSHATSDGASIVQLFPNLGRSTTWKLISKTHFEGDTGEPEGMVRVGDDRFFVSAGQYTVATQKYTHPINGTDRSPGAGFAHMLIYDGQGRLIANATLTPPGDIEYHSGGIDYDGRYIWDAIAQYRPNTTATIVRIDPLTLQKEALFRTHDHNGGIVHDTITDDIVTLNWGGRNATTWSMKDYPQGFAPLPAFTEAKSSVPDPTFFVDYQDCKFLGHHALPSAMSARFGGLNPTRAIMFCGGVATIESSSSSFNLGGIALIDLQTMLPLWEVPISLTSDLGTSMTQNPIDIAVVDGKLRIYCLPDQHNSTLYVYEAA</sequence>
<keyword evidence="3" id="KW-1185">Reference proteome</keyword>
<dbReference type="Pfam" id="PF20055">
    <property type="entry name" value="DUF6454"/>
    <property type="match status" value="1"/>
</dbReference>
<feature type="chain" id="PRO_5041898219" evidence="1">
    <location>
        <begin position="19"/>
        <end position="353"/>
    </location>
</feature>
<evidence type="ECO:0000313" key="3">
    <source>
        <dbReference type="Proteomes" id="UP001220324"/>
    </source>
</evidence>